<dbReference type="Proteomes" id="UP001501676">
    <property type="component" value="Unassembled WGS sequence"/>
</dbReference>
<keyword evidence="3" id="KW-1185">Reference proteome</keyword>
<keyword evidence="1" id="KW-0812">Transmembrane</keyword>
<evidence type="ECO:0000313" key="2">
    <source>
        <dbReference type="EMBL" id="GAA3395857.1"/>
    </source>
</evidence>
<reference evidence="3" key="1">
    <citation type="journal article" date="2019" name="Int. J. Syst. Evol. Microbiol.">
        <title>The Global Catalogue of Microorganisms (GCM) 10K type strain sequencing project: providing services to taxonomists for standard genome sequencing and annotation.</title>
        <authorList>
            <consortium name="The Broad Institute Genomics Platform"/>
            <consortium name="The Broad Institute Genome Sequencing Center for Infectious Disease"/>
            <person name="Wu L."/>
            <person name="Ma J."/>
        </authorList>
    </citation>
    <scope>NUCLEOTIDE SEQUENCE [LARGE SCALE GENOMIC DNA]</scope>
    <source>
        <strain evidence="3">JCM 9458</strain>
    </source>
</reference>
<evidence type="ECO:0000256" key="1">
    <source>
        <dbReference type="SAM" id="Phobius"/>
    </source>
</evidence>
<organism evidence="2 3">
    <name type="scientific">Cryptosporangium minutisporangium</name>
    <dbReference type="NCBI Taxonomy" id="113569"/>
    <lineage>
        <taxon>Bacteria</taxon>
        <taxon>Bacillati</taxon>
        <taxon>Actinomycetota</taxon>
        <taxon>Actinomycetes</taxon>
        <taxon>Cryptosporangiales</taxon>
        <taxon>Cryptosporangiaceae</taxon>
        <taxon>Cryptosporangium</taxon>
    </lineage>
</organism>
<proteinExistence type="predicted"/>
<name>A0ABP6TA98_9ACTN</name>
<keyword evidence="1" id="KW-1133">Transmembrane helix</keyword>
<gene>
    <name evidence="2" type="ORF">GCM10020369_70410</name>
</gene>
<evidence type="ECO:0000313" key="3">
    <source>
        <dbReference type="Proteomes" id="UP001501676"/>
    </source>
</evidence>
<evidence type="ECO:0008006" key="4">
    <source>
        <dbReference type="Google" id="ProtNLM"/>
    </source>
</evidence>
<keyword evidence="1" id="KW-0472">Membrane</keyword>
<feature type="transmembrane region" description="Helical" evidence="1">
    <location>
        <begin position="116"/>
        <end position="134"/>
    </location>
</feature>
<comment type="caution">
    <text evidence="2">The sequence shown here is derived from an EMBL/GenBank/DDBJ whole genome shotgun (WGS) entry which is preliminary data.</text>
</comment>
<protein>
    <recommendedName>
        <fullName evidence="4">DUF4267 domain-containing protein</fullName>
    </recommendedName>
</protein>
<dbReference type="EMBL" id="BAAAYN010000051">
    <property type="protein sequence ID" value="GAA3395857.1"/>
    <property type="molecule type" value="Genomic_DNA"/>
</dbReference>
<accession>A0ABP6TA98</accession>
<sequence length="138" mass="13860">MEHQTDAGSTGTDRSRQIVLAVALLRLAVGAVSSVQPTALPRSLGIDSATAGRAAFITRMFASREIALALGAGWTVARGGSASRPWLLAAALADGADAVTLVAAARNGRVAKLPSYAAAAGAVAAVAAALWAVTRPQR</sequence>